<dbReference type="InterPro" id="IPR002654">
    <property type="entry name" value="Glyco_trans_25"/>
</dbReference>
<dbReference type="EMBL" id="CAESAE010000003">
    <property type="protein sequence ID" value="CAB4335748.1"/>
    <property type="molecule type" value="Genomic_DNA"/>
</dbReference>
<evidence type="ECO:0000259" key="1">
    <source>
        <dbReference type="Pfam" id="PF01755"/>
    </source>
</evidence>
<name>A0A6J7IT52_9ZZZZ</name>
<dbReference type="EMBL" id="CAFBOC010000001">
    <property type="protein sequence ID" value="CAB4968267.1"/>
    <property type="molecule type" value="Genomic_DNA"/>
</dbReference>
<dbReference type="EMBL" id="CAFBLD010000001">
    <property type="protein sequence ID" value="CAB4855321.1"/>
    <property type="molecule type" value="Genomic_DNA"/>
</dbReference>
<evidence type="ECO:0000313" key="10">
    <source>
        <dbReference type="EMBL" id="CAB5072378.1"/>
    </source>
</evidence>
<dbReference type="AlphaFoldDB" id="A0A6J7IT52"/>
<proteinExistence type="predicted"/>
<dbReference type="EMBL" id="CAEZZW010000003">
    <property type="protein sequence ID" value="CAB4778695.1"/>
    <property type="molecule type" value="Genomic_DNA"/>
</dbReference>
<evidence type="ECO:0000313" key="8">
    <source>
        <dbReference type="EMBL" id="CAB4934005.1"/>
    </source>
</evidence>
<dbReference type="EMBL" id="CAEZXO010000004">
    <property type="protein sequence ID" value="CAB4693114.1"/>
    <property type="molecule type" value="Genomic_DNA"/>
</dbReference>
<reference evidence="8" key="1">
    <citation type="submission" date="2020-05" db="EMBL/GenBank/DDBJ databases">
        <authorList>
            <person name="Chiriac C."/>
            <person name="Salcher M."/>
            <person name="Ghai R."/>
            <person name="Kavagutti S V."/>
        </authorList>
    </citation>
    <scope>NUCLEOTIDE SEQUENCE</scope>
</reference>
<dbReference type="EMBL" id="CAFBQX010000003">
    <property type="protein sequence ID" value="CAB5072378.1"/>
    <property type="molecule type" value="Genomic_DNA"/>
</dbReference>
<evidence type="ECO:0000313" key="2">
    <source>
        <dbReference type="EMBL" id="CAB4335748.1"/>
    </source>
</evidence>
<evidence type="ECO:0000313" key="9">
    <source>
        <dbReference type="EMBL" id="CAB4968267.1"/>
    </source>
</evidence>
<evidence type="ECO:0000313" key="7">
    <source>
        <dbReference type="EMBL" id="CAB4855321.1"/>
    </source>
</evidence>
<dbReference type="EMBL" id="CAEZYM010000001">
    <property type="protein sequence ID" value="CAB4716748.1"/>
    <property type="molecule type" value="Genomic_DNA"/>
</dbReference>
<evidence type="ECO:0000313" key="3">
    <source>
        <dbReference type="EMBL" id="CAB4693114.1"/>
    </source>
</evidence>
<accession>A0A6J7IT52</accession>
<evidence type="ECO:0000313" key="6">
    <source>
        <dbReference type="EMBL" id="CAB4826299.1"/>
    </source>
</evidence>
<dbReference type="EMBL" id="CAFBNH010000001">
    <property type="protein sequence ID" value="CAB4934005.1"/>
    <property type="molecule type" value="Genomic_DNA"/>
</dbReference>
<dbReference type="Pfam" id="PF01755">
    <property type="entry name" value="Glyco_transf_25"/>
    <property type="match status" value="1"/>
</dbReference>
<feature type="domain" description="Glycosyl transferase family 25" evidence="1">
    <location>
        <begin position="14"/>
        <end position="133"/>
    </location>
</feature>
<evidence type="ECO:0000313" key="4">
    <source>
        <dbReference type="EMBL" id="CAB4716748.1"/>
    </source>
</evidence>
<dbReference type="EMBL" id="CAFABH010000007">
    <property type="protein sequence ID" value="CAB4826299.1"/>
    <property type="molecule type" value="Genomic_DNA"/>
</dbReference>
<gene>
    <name evidence="3" type="ORF">UFOPK2510_00828</name>
    <name evidence="4" type="ORF">UFOPK2718_00180</name>
    <name evidence="5" type="ORF">UFOPK2936_00724</name>
    <name evidence="6" type="ORF">UFOPK3174_00568</name>
    <name evidence="7" type="ORF">UFOPK3328_00055</name>
    <name evidence="8" type="ORF">UFOPK3779_00055</name>
    <name evidence="9" type="ORF">UFOPK3913_00081</name>
    <name evidence="2" type="ORF">UFOPK4107_00584</name>
    <name evidence="10" type="ORF">UFOPK4403_00772</name>
</gene>
<sequence>MGYSKIDTLEGVIPTIVISMSSARLHPLMQQLENSQIFQVHIQEGIVGSKIIDNPRLINRQVFKFLNGREMTPGEAGAALAHFLVYLKIYQQQWPWTLVLEDNARLLPGAERKIAELVGTLRSLQNLTSQPMLIHLNLNNARMIARKSNIQEKINLYEALTILRTSKAYLINYDAAVIALRDGLPLLDEPDWPHWIHEVKFLVTPNDQVTVDRSFPSEIGKRPTPAIARERTSSRIKTAILFCLGIEGIRYKVRTGLQDYFLWVVFDRIYRVAARFYGKAELEHPSVVLLEVPSIQLFRRCLVGRYVRKRRILRSKQDNTFRFLSYDEVTSMIDL</sequence>
<protein>
    <submittedName>
        <fullName evidence="8">Unannotated protein</fullName>
    </submittedName>
</protein>
<evidence type="ECO:0000313" key="5">
    <source>
        <dbReference type="EMBL" id="CAB4778695.1"/>
    </source>
</evidence>
<organism evidence="8">
    <name type="scientific">freshwater metagenome</name>
    <dbReference type="NCBI Taxonomy" id="449393"/>
    <lineage>
        <taxon>unclassified sequences</taxon>
        <taxon>metagenomes</taxon>
        <taxon>ecological metagenomes</taxon>
    </lineage>
</organism>